<dbReference type="GO" id="GO:0007214">
    <property type="term" value="P:gamma-aminobutyric acid signaling pathway"/>
    <property type="evidence" value="ECO:0007669"/>
    <property type="project" value="TreeGrafter"/>
</dbReference>
<evidence type="ECO:0000256" key="10">
    <source>
        <dbReference type="SAM" id="Phobius"/>
    </source>
</evidence>
<dbReference type="GO" id="GO:0038039">
    <property type="term" value="C:G protein-coupled receptor heterodimeric complex"/>
    <property type="evidence" value="ECO:0007669"/>
    <property type="project" value="TreeGrafter"/>
</dbReference>
<keyword evidence="6" id="KW-0675">Receptor</keyword>
<keyword evidence="13" id="KW-1185">Reference proteome</keyword>
<keyword evidence="7" id="KW-0325">Glycoprotein</keyword>
<evidence type="ECO:0000313" key="13">
    <source>
        <dbReference type="Proteomes" id="UP001209878"/>
    </source>
</evidence>
<feature type="domain" description="G-protein coupled receptors family 3 profile" evidence="11">
    <location>
        <begin position="54"/>
        <end position="320"/>
    </location>
</feature>
<sequence length="622" mass="69585">MNVGIYLLQGLSTSRIGIYDPADRTQKWSPHANVSLGPGTVSAAVRVDGTPLLVLVLLCALGLVGIIYTAAILVFNIAKQKEKIVKMTSPNINVVILVGVISAYVCMPILVVDSGQVTVEILATLSQACAYLLSISFTIIYGAIFAKSWRVYMIFKNLAVDGKMTRDEHLLFGVVILVLLDLTILLPWTILDPIRCERTLSTVMIQKDNFTDVSVYVDACSSRHQTAWVCLIYAYKTCLLAAGLYFTWQTRHVTLPSLKDTTRQYIVIYNVVAMATVALPVLLSRYTLGGATRYVVGALGIWFTLTMTVTLLFLPKVWLLHRERKEVLAGDSTQFLFSESMRKTREAVHKCGVCFCMAAEGEDEDKYAEEVLTTEIETLKRTVKEKDATIRELTDRLYFGSEKFQEYLHSPRNRNSMLCEVQRRYARRTVSQPLQAARTSDIFRDDRMVTRNRQQLSARDLATLNRRLIDGIPDDSRSPNPRHAAHALSMRVSAPPMCYDNLPSLTTVHSASPPQDSAIDNTSPSTDGSERDIETEAARQCRPLTHSKRQLTGSSGFAGSAHDLYTSSIDLTAMESDAKVGQWTERQDGDETYNAQSVPTEARQFRRSYYERRNNPVAVSEI</sequence>
<dbReference type="CDD" id="cd15047">
    <property type="entry name" value="7tmC_GABA-B-like"/>
    <property type="match status" value="1"/>
</dbReference>
<keyword evidence="4" id="KW-0297">G-protein coupled receptor</keyword>
<proteinExistence type="predicted"/>
<dbReference type="PRINTS" id="PR01176">
    <property type="entry name" value="GABABRECEPTR"/>
</dbReference>
<evidence type="ECO:0000256" key="8">
    <source>
        <dbReference type="ARBA" id="ARBA00023224"/>
    </source>
</evidence>
<keyword evidence="8" id="KW-0807">Transducer</keyword>
<feature type="transmembrane region" description="Helical" evidence="10">
    <location>
        <begin position="294"/>
        <end position="314"/>
    </location>
</feature>
<feature type="region of interest" description="Disordered" evidence="9">
    <location>
        <begin position="580"/>
        <end position="622"/>
    </location>
</feature>
<feature type="transmembrane region" description="Helical" evidence="10">
    <location>
        <begin position="267"/>
        <end position="288"/>
    </location>
</feature>
<feature type="compositionally biased region" description="Basic and acidic residues" evidence="9">
    <location>
        <begin position="528"/>
        <end position="539"/>
    </location>
</feature>
<evidence type="ECO:0000256" key="6">
    <source>
        <dbReference type="ARBA" id="ARBA00023170"/>
    </source>
</evidence>
<dbReference type="Proteomes" id="UP001209878">
    <property type="component" value="Unassembled WGS sequence"/>
</dbReference>
<evidence type="ECO:0000256" key="9">
    <source>
        <dbReference type="SAM" id="MobiDB-lite"/>
    </source>
</evidence>
<dbReference type="GO" id="GO:0004965">
    <property type="term" value="F:G protein-coupled GABA receptor activity"/>
    <property type="evidence" value="ECO:0007669"/>
    <property type="project" value="InterPro"/>
</dbReference>
<dbReference type="PANTHER" id="PTHR10519">
    <property type="entry name" value="GABA-B RECEPTOR"/>
    <property type="match status" value="1"/>
</dbReference>
<evidence type="ECO:0000256" key="1">
    <source>
        <dbReference type="ARBA" id="ARBA00004141"/>
    </source>
</evidence>
<dbReference type="PANTHER" id="PTHR10519:SF20">
    <property type="entry name" value="G-PROTEIN COUPLED RECEPTOR 156-RELATED"/>
    <property type="match status" value="1"/>
</dbReference>
<protein>
    <recommendedName>
        <fullName evidence="11">G-protein coupled receptors family 3 profile domain-containing protein</fullName>
    </recommendedName>
</protein>
<dbReference type="EMBL" id="JAODUO010000019">
    <property type="protein sequence ID" value="KAK2192971.1"/>
    <property type="molecule type" value="Genomic_DNA"/>
</dbReference>
<dbReference type="Pfam" id="PF00003">
    <property type="entry name" value="7tm_3"/>
    <property type="match status" value="1"/>
</dbReference>
<evidence type="ECO:0000256" key="5">
    <source>
        <dbReference type="ARBA" id="ARBA00023136"/>
    </source>
</evidence>
<name>A0AAD9UKR9_RIDPI</name>
<keyword evidence="3 10" id="KW-1133">Transmembrane helix</keyword>
<evidence type="ECO:0000256" key="7">
    <source>
        <dbReference type="ARBA" id="ARBA00023180"/>
    </source>
</evidence>
<accession>A0AAD9UKR9</accession>
<feature type="transmembrane region" description="Helical" evidence="10">
    <location>
        <begin position="52"/>
        <end position="78"/>
    </location>
</feature>
<comment type="subcellular location">
    <subcellularLocation>
        <location evidence="1">Membrane</location>
        <topology evidence="1">Multi-pass membrane protein</topology>
    </subcellularLocation>
</comment>
<evidence type="ECO:0000256" key="2">
    <source>
        <dbReference type="ARBA" id="ARBA00022692"/>
    </source>
</evidence>
<evidence type="ECO:0000313" key="12">
    <source>
        <dbReference type="EMBL" id="KAK2192971.1"/>
    </source>
</evidence>
<keyword evidence="5 10" id="KW-0472">Membrane</keyword>
<reference evidence="12" key="1">
    <citation type="journal article" date="2023" name="Mol. Biol. Evol.">
        <title>Third-Generation Sequencing Reveals the Adaptive Role of the Epigenome in Three Deep-Sea Polychaetes.</title>
        <authorList>
            <person name="Perez M."/>
            <person name="Aroh O."/>
            <person name="Sun Y."/>
            <person name="Lan Y."/>
            <person name="Juniper S.K."/>
            <person name="Young C.R."/>
            <person name="Angers B."/>
            <person name="Qian P.Y."/>
        </authorList>
    </citation>
    <scope>NUCLEOTIDE SEQUENCE</scope>
    <source>
        <strain evidence="12">R07B-5</strain>
    </source>
</reference>
<comment type="caution">
    <text evidence="12">The sequence shown here is derived from an EMBL/GenBank/DDBJ whole genome shotgun (WGS) entry which is preliminary data.</text>
</comment>
<feature type="region of interest" description="Disordered" evidence="9">
    <location>
        <begin position="504"/>
        <end position="540"/>
    </location>
</feature>
<feature type="compositionally biased region" description="Polar residues" evidence="9">
    <location>
        <begin position="504"/>
        <end position="527"/>
    </location>
</feature>
<evidence type="ECO:0000259" key="11">
    <source>
        <dbReference type="PROSITE" id="PS50259"/>
    </source>
</evidence>
<keyword evidence="2 10" id="KW-0812">Transmembrane</keyword>
<gene>
    <name evidence="12" type="ORF">NP493_19g07021</name>
</gene>
<evidence type="ECO:0000256" key="4">
    <source>
        <dbReference type="ARBA" id="ARBA00023040"/>
    </source>
</evidence>
<feature type="transmembrane region" description="Helical" evidence="10">
    <location>
        <begin position="170"/>
        <end position="191"/>
    </location>
</feature>
<feature type="transmembrane region" description="Helical" evidence="10">
    <location>
        <begin position="226"/>
        <end position="246"/>
    </location>
</feature>
<dbReference type="InterPro" id="IPR002455">
    <property type="entry name" value="GPCR3_GABA-B"/>
</dbReference>
<feature type="transmembrane region" description="Helical" evidence="10">
    <location>
        <begin position="90"/>
        <end position="110"/>
    </location>
</feature>
<dbReference type="AlphaFoldDB" id="A0AAD9UKR9"/>
<evidence type="ECO:0000256" key="3">
    <source>
        <dbReference type="ARBA" id="ARBA00022989"/>
    </source>
</evidence>
<organism evidence="12 13">
    <name type="scientific">Ridgeia piscesae</name>
    <name type="common">Tubeworm</name>
    <dbReference type="NCBI Taxonomy" id="27915"/>
    <lineage>
        <taxon>Eukaryota</taxon>
        <taxon>Metazoa</taxon>
        <taxon>Spiralia</taxon>
        <taxon>Lophotrochozoa</taxon>
        <taxon>Annelida</taxon>
        <taxon>Polychaeta</taxon>
        <taxon>Sedentaria</taxon>
        <taxon>Canalipalpata</taxon>
        <taxon>Sabellida</taxon>
        <taxon>Siboglinidae</taxon>
        <taxon>Ridgeia</taxon>
    </lineage>
</organism>
<dbReference type="PROSITE" id="PS50259">
    <property type="entry name" value="G_PROTEIN_RECEP_F3_4"/>
    <property type="match status" value="1"/>
</dbReference>
<feature type="transmembrane region" description="Helical" evidence="10">
    <location>
        <begin position="130"/>
        <end position="149"/>
    </location>
</feature>
<dbReference type="InterPro" id="IPR017978">
    <property type="entry name" value="GPCR_3_C"/>
</dbReference>